<dbReference type="InterPro" id="IPR018247">
    <property type="entry name" value="EF_Hand_1_Ca_BS"/>
</dbReference>
<accession>A0A2M7TNB0</accession>
<dbReference type="GO" id="GO:0004553">
    <property type="term" value="F:hydrolase activity, hydrolyzing O-glycosyl compounds"/>
    <property type="evidence" value="ECO:0007669"/>
    <property type="project" value="InterPro"/>
</dbReference>
<dbReference type="InterPro" id="IPR008965">
    <property type="entry name" value="CBM2/CBM3_carb-bd_dom_sf"/>
</dbReference>
<dbReference type="AlphaFoldDB" id="A0A2M7TNB0"/>
<comment type="caution">
    <text evidence="3">The sequence shown here is derived from an EMBL/GenBank/DDBJ whole genome shotgun (WGS) entry which is preliminary data.</text>
</comment>
<dbReference type="InterPro" id="IPR002105">
    <property type="entry name" value="Dockerin_1_rpt"/>
</dbReference>
<sequence>MNKKIILSLLTVILAVGGIMAGVALVKQKQKLEKKAAAATNLSFSPSSVSVVRGQNFSVSSRMDTGSNAVTGIDIDIRYNPAVIQISQVQPTSAISNFTQLVTSKIFINNTLGEARYVAFTIDSASGVTGNVNILTITGSVLSTAAPGSYQITYGRPPTLIIAVGEGDALQNVFPGTIIVTTPTPTPTATPMGTPTPTPTPTPTVTPTRTPTPTPTATPQPKIGDVNGDGHVNLTDIGIVVDFYDMDVSLKPKADVNGDGSINLIDIGIIVDHYEL</sequence>
<dbReference type="CDD" id="cd14256">
    <property type="entry name" value="Dockerin_I"/>
    <property type="match status" value="1"/>
</dbReference>
<dbReference type="InterPro" id="IPR002102">
    <property type="entry name" value="Cohesin_dom"/>
</dbReference>
<dbReference type="EMBL" id="PFNO01000061">
    <property type="protein sequence ID" value="PIZ49381.1"/>
    <property type="molecule type" value="Genomic_DNA"/>
</dbReference>
<dbReference type="PROSITE" id="PS00018">
    <property type="entry name" value="EF_HAND_1"/>
    <property type="match status" value="1"/>
</dbReference>
<feature type="compositionally biased region" description="Pro residues" evidence="1">
    <location>
        <begin position="184"/>
        <end position="218"/>
    </location>
</feature>
<reference evidence="4" key="1">
    <citation type="submission" date="2017-09" db="EMBL/GenBank/DDBJ databases">
        <title>Depth-based differentiation of microbial function through sediment-hosted aquifers and enrichment of novel symbionts in the deep terrestrial subsurface.</title>
        <authorList>
            <person name="Probst A.J."/>
            <person name="Ladd B."/>
            <person name="Jarett J.K."/>
            <person name="Geller-Mcgrath D.E."/>
            <person name="Sieber C.M.K."/>
            <person name="Emerson J.B."/>
            <person name="Anantharaman K."/>
            <person name="Thomas B.C."/>
            <person name="Malmstrom R."/>
            <person name="Stieglmeier M."/>
            <person name="Klingl A."/>
            <person name="Woyke T."/>
            <person name="Ryan C.M."/>
            <person name="Banfield J.F."/>
        </authorList>
    </citation>
    <scope>NUCLEOTIDE SEQUENCE [LARGE SCALE GENOMIC DNA]</scope>
</reference>
<evidence type="ECO:0000259" key="2">
    <source>
        <dbReference type="PROSITE" id="PS51766"/>
    </source>
</evidence>
<evidence type="ECO:0000313" key="4">
    <source>
        <dbReference type="Proteomes" id="UP000229753"/>
    </source>
</evidence>
<dbReference type="Gene3D" id="1.10.1330.10">
    <property type="entry name" value="Dockerin domain"/>
    <property type="match status" value="1"/>
</dbReference>
<protein>
    <recommendedName>
        <fullName evidence="2">Dockerin domain-containing protein</fullName>
    </recommendedName>
</protein>
<name>A0A2M7TNB0_9BACT</name>
<dbReference type="SUPFAM" id="SSF63446">
    <property type="entry name" value="Type I dockerin domain"/>
    <property type="match status" value="1"/>
</dbReference>
<evidence type="ECO:0000256" key="1">
    <source>
        <dbReference type="SAM" id="MobiDB-lite"/>
    </source>
</evidence>
<evidence type="ECO:0000313" key="3">
    <source>
        <dbReference type="EMBL" id="PIZ49381.1"/>
    </source>
</evidence>
<dbReference type="InterPro" id="IPR016134">
    <property type="entry name" value="Dockerin_dom"/>
</dbReference>
<dbReference type="PROSITE" id="PS51766">
    <property type="entry name" value="DOCKERIN"/>
    <property type="match status" value="1"/>
</dbReference>
<proteinExistence type="predicted"/>
<dbReference type="InterPro" id="IPR036439">
    <property type="entry name" value="Dockerin_dom_sf"/>
</dbReference>
<dbReference type="GO" id="GO:0000272">
    <property type="term" value="P:polysaccharide catabolic process"/>
    <property type="evidence" value="ECO:0007669"/>
    <property type="project" value="InterPro"/>
</dbReference>
<feature type="region of interest" description="Disordered" evidence="1">
    <location>
        <begin position="183"/>
        <end position="229"/>
    </location>
</feature>
<dbReference type="Proteomes" id="UP000229753">
    <property type="component" value="Unassembled WGS sequence"/>
</dbReference>
<organism evidence="3 4">
    <name type="scientific">Candidatus Woesebacteria bacterium CG_4_10_14_0_2_um_filter_39_14</name>
    <dbReference type="NCBI Taxonomy" id="1975054"/>
    <lineage>
        <taxon>Bacteria</taxon>
        <taxon>Candidatus Woeseibacteriota</taxon>
    </lineage>
</organism>
<feature type="domain" description="Dockerin" evidence="2">
    <location>
        <begin position="219"/>
        <end position="276"/>
    </location>
</feature>
<dbReference type="Gene3D" id="2.60.40.680">
    <property type="match status" value="1"/>
</dbReference>
<dbReference type="Pfam" id="PF00404">
    <property type="entry name" value="Dockerin_1"/>
    <property type="match status" value="1"/>
</dbReference>
<gene>
    <name evidence="3" type="ORF">COY29_01975</name>
</gene>
<dbReference type="SUPFAM" id="SSF49384">
    <property type="entry name" value="Carbohydrate-binding domain"/>
    <property type="match status" value="1"/>
</dbReference>
<dbReference type="Pfam" id="PF00963">
    <property type="entry name" value="Cohesin"/>
    <property type="match status" value="1"/>
</dbReference>
<dbReference type="GO" id="GO:0030246">
    <property type="term" value="F:carbohydrate binding"/>
    <property type="evidence" value="ECO:0007669"/>
    <property type="project" value="InterPro"/>
</dbReference>